<keyword evidence="2" id="KW-1185">Reference proteome</keyword>
<comment type="caution">
    <text evidence="1">The sequence shown here is derived from an EMBL/GenBank/DDBJ whole genome shotgun (WGS) entry which is preliminary data.</text>
</comment>
<dbReference type="EMBL" id="MLYV02001285">
    <property type="protein sequence ID" value="PSR71426.1"/>
    <property type="molecule type" value="Genomic_DNA"/>
</dbReference>
<sequence length="123" mass="13678">MSDSESKSHPESVAEKGSDIHDNGGEGNISEIDLLDYHEHNAGRLVVDPEEAKIEFGEKVAKTLKLSPDGTKVLWPQPTDDPEDPQNWSDFRKNLQLFIITLAAIIPDFDSGIGKSPYYHSCR</sequence>
<protein>
    <submittedName>
        <fullName evidence="1">Uncharacterized protein</fullName>
    </submittedName>
</protein>
<dbReference type="AlphaFoldDB" id="A0A2R6NGE8"/>
<evidence type="ECO:0000313" key="1">
    <source>
        <dbReference type="EMBL" id="PSR71426.1"/>
    </source>
</evidence>
<dbReference type="OrthoDB" id="2796738at2759"/>
<name>A0A2R6NGE8_9APHY</name>
<organism evidence="1 2">
    <name type="scientific">Hermanssonia centrifuga</name>
    <dbReference type="NCBI Taxonomy" id="98765"/>
    <lineage>
        <taxon>Eukaryota</taxon>
        <taxon>Fungi</taxon>
        <taxon>Dikarya</taxon>
        <taxon>Basidiomycota</taxon>
        <taxon>Agaricomycotina</taxon>
        <taxon>Agaricomycetes</taxon>
        <taxon>Polyporales</taxon>
        <taxon>Meruliaceae</taxon>
        <taxon>Hermanssonia</taxon>
    </lineage>
</organism>
<proteinExistence type="predicted"/>
<accession>A0A2R6NGE8</accession>
<evidence type="ECO:0000313" key="2">
    <source>
        <dbReference type="Proteomes" id="UP000186601"/>
    </source>
</evidence>
<dbReference type="Proteomes" id="UP000186601">
    <property type="component" value="Unassembled WGS sequence"/>
</dbReference>
<dbReference type="STRING" id="98765.A0A2R6NGE8"/>
<gene>
    <name evidence="1" type="ORF">PHLCEN_2v12693</name>
</gene>
<reference evidence="1 2" key="1">
    <citation type="submission" date="2018-02" db="EMBL/GenBank/DDBJ databases">
        <title>Genome sequence of the basidiomycete white-rot fungus Phlebia centrifuga.</title>
        <authorList>
            <person name="Granchi Z."/>
            <person name="Peng M."/>
            <person name="de Vries R.P."/>
            <person name="Hilden K."/>
            <person name="Makela M.R."/>
            <person name="Grigoriev I."/>
            <person name="Riley R."/>
        </authorList>
    </citation>
    <scope>NUCLEOTIDE SEQUENCE [LARGE SCALE GENOMIC DNA]</scope>
    <source>
        <strain evidence="1 2">FBCC195</strain>
    </source>
</reference>